<evidence type="ECO:0000313" key="3">
    <source>
        <dbReference type="EMBL" id="MDP9867742.1"/>
    </source>
</evidence>
<organism evidence="3 4">
    <name type="scientific">Streptosporangium brasiliense</name>
    <dbReference type="NCBI Taxonomy" id="47480"/>
    <lineage>
        <taxon>Bacteria</taxon>
        <taxon>Bacillati</taxon>
        <taxon>Actinomycetota</taxon>
        <taxon>Actinomycetes</taxon>
        <taxon>Streptosporangiales</taxon>
        <taxon>Streptosporangiaceae</taxon>
        <taxon>Streptosporangium</taxon>
    </lineage>
</organism>
<dbReference type="Pfam" id="PF11716">
    <property type="entry name" value="MDMPI_N"/>
    <property type="match status" value="1"/>
</dbReference>
<protein>
    <submittedName>
        <fullName evidence="3">Uncharacterized protein (TIGR03083 family)</fullName>
    </submittedName>
</protein>
<dbReference type="NCBIfam" id="TIGR03083">
    <property type="entry name" value="maleylpyruvate isomerase family mycothiol-dependent enzyme"/>
    <property type="match status" value="1"/>
</dbReference>
<evidence type="ECO:0000259" key="2">
    <source>
        <dbReference type="Pfam" id="PF11716"/>
    </source>
</evidence>
<dbReference type="InterPro" id="IPR024344">
    <property type="entry name" value="MDMPI_metal-binding"/>
</dbReference>
<sequence>MTAPITHDQWKATRAAVRQTGDRFAEMVATTREPQARATADWSVADTAAHVAAIASMYVSVVRPGAVPLPAFAVEDRLLATTVDTVGELNDLTLRSFTERDPRLLAHRLRTDIDRLLRVSDGLDPAEPVTWLGGSRVPVAGVLAHLLNELLIHGRDIARAIGARWVIPARDAALFFELFVIGMVRHDVGRLLETDEPPRERRIAVEFRSRHTTPVTLVLRDGRVSVEGPGRGADVRLSFDPVTLNLMLFGRVSRARAALTGKVAVRGRRPWLLPAFLRTVRLPATRYPGPQPGGAPAGADAAPAP</sequence>
<proteinExistence type="predicted"/>
<dbReference type="InterPro" id="IPR034660">
    <property type="entry name" value="DinB/YfiT-like"/>
</dbReference>
<keyword evidence="4" id="KW-1185">Reference proteome</keyword>
<evidence type="ECO:0000313" key="4">
    <source>
        <dbReference type="Proteomes" id="UP001230426"/>
    </source>
</evidence>
<dbReference type="Gene3D" id="1.20.120.450">
    <property type="entry name" value="dinb family like domain"/>
    <property type="match status" value="1"/>
</dbReference>
<dbReference type="RefSeq" id="WP_306869720.1">
    <property type="nucleotide sequence ID" value="NZ_JAUSRB010000002.1"/>
</dbReference>
<accession>A0ABT9RFV9</accession>
<dbReference type="EMBL" id="JAUSRB010000002">
    <property type="protein sequence ID" value="MDP9867742.1"/>
    <property type="molecule type" value="Genomic_DNA"/>
</dbReference>
<dbReference type="InterPro" id="IPR036527">
    <property type="entry name" value="SCP2_sterol-bd_dom_sf"/>
</dbReference>
<name>A0ABT9RFV9_9ACTN</name>
<feature type="region of interest" description="Disordered" evidence="1">
    <location>
        <begin position="286"/>
        <end position="305"/>
    </location>
</feature>
<dbReference type="SUPFAM" id="SSF55718">
    <property type="entry name" value="SCP-like"/>
    <property type="match status" value="1"/>
</dbReference>
<dbReference type="InterPro" id="IPR017517">
    <property type="entry name" value="Maleyloyr_isom"/>
</dbReference>
<comment type="caution">
    <text evidence="3">The sequence shown here is derived from an EMBL/GenBank/DDBJ whole genome shotgun (WGS) entry which is preliminary data.</text>
</comment>
<dbReference type="Proteomes" id="UP001230426">
    <property type="component" value="Unassembled WGS sequence"/>
</dbReference>
<gene>
    <name evidence="3" type="ORF">J2S55_007008</name>
</gene>
<reference evidence="3 4" key="1">
    <citation type="submission" date="2023-07" db="EMBL/GenBank/DDBJ databases">
        <title>Sequencing the genomes of 1000 actinobacteria strains.</title>
        <authorList>
            <person name="Klenk H.-P."/>
        </authorList>
    </citation>
    <scope>NUCLEOTIDE SEQUENCE [LARGE SCALE GENOMIC DNA]</scope>
    <source>
        <strain evidence="3 4">DSM 44109</strain>
    </source>
</reference>
<feature type="domain" description="Mycothiol-dependent maleylpyruvate isomerase metal-binding" evidence="2">
    <location>
        <begin position="18"/>
        <end position="158"/>
    </location>
</feature>
<evidence type="ECO:0000256" key="1">
    <source>
        <dbReference type="SAM" id="MobiDB-lite"/>
    </source>
</evidence>
<dbReference type="SUPFAM" id="SSF109854">
    <property type="entry name" value="DinB/YfiT-like putative metalloenzymes"/>
    <property type="match status" value="1"/>
</dbReference>